<feature type="domain" description="RING-type" evidence="15">
    <location>
        <begin position="223"/>
        <end position="265"/>
    </location>
</feature>
<dbReference type="FunFam" id="3.50.30.30:FF:000026">
    <property type="entry name" value="E3 ubiquitin-protein ligase RNF13"/>
    <property type="match status" value="1"/>
</dbReference>
<dbReference type="InterPro" id="IPR044744">
    <property type="entry name" value="ZNRF4/RNF13/RNF167_PA"/>
</dbReference>
<keyword evidence="10" id="KW-0325">Glycoprotein</keyword>
<feature type="transmembrane region" description="Helical" evidence="14">
    <location>
        <begin position="166"/>
        <end position="190"/>
    </location>
</feature>
<evidence type="ECO:0000259" key="15">
    <source>
        <dbReference type="PROSITE" id="PS50089"/>
    </source>
</evidence>
<dbReference type="Pfam" id="PF02225">
    <property type="entry name" value="PA"/>
    <property type="match status" value="1"/>
</dbReference>
<dbReference type="SMART" id="SM00184">
    <property type="entry name" value="RING"/>
    <property type="match status" value="1"/>
</dbReference>
<dbReference type="EMBL" id="GGMR01002328">
    <property type="protein sequence ID" value="MBY14947.1"/>
    <property type="molecule type" value="Transcribed_RNA"/>
</dbReference>
<comment type="subcellular location">
    <subcellularLocation>
        <location evidence="11">Endomembrane system</location>
        <topology evidence="11">Single-pass type I membrane protein</topology>
    </subcellularLocation>
</comment>
<dbReference type="InterPro" id="IPR003137">
    <property type="entry name" value="PA_domain"/>
</dbReference>
<dbReference type="InterPro" id="IPR051653">
    <property type="entry name" value="E3_ligase_sorting_rcpt"/>
</dbReference>
<sequence>MFRKETAFIALIAFITTIKCDISIYTRDHQQLDLEFKDAQSLFGADIPSDGIKGYILSAEPEDGCTKIESPPKSGSWFALIKRGNCNFDVKVRNAQNSNYTLAIIFNVNSSIIVPMNGKNTSDIVIPSVFVGESTGIMLRDYYDYQNGYYVIIDNSQFPFDINLNLLLPFAVIVAVCFFAMLGFMLIKWIKDRRRAFRHRLPASILRKIPISTFAKGDPYDTCAICLDDYMDGDKLRILPCAHAYHCKCIDPWLTRNRRFCPICKRRVYGNNEDLHSVAYSSDTDSDEPNDRTPLVAPGINNSNSLGVGTFRSFRGRVFTRGRSANTVPVHPPVLSSINVANADYDTVSSQTDSSDSMLSDYQNLYDAPAHQSVSASMSNSVNNLAPELMTNTEPSRTNVQNHIV</sequence>
<keyword evidence="3 14" id="KW-0812">Transmembrane</keyword>
<dbReference type="GO" id="GO:0012505">
    <property type="term" value="C:endomembrane system"/>
    <property type="evidence" value="ECO:0007669"/>
    <property type="project" value="UniProtKB-SubCell"/>
</dbReference>
<keyword evidence="7" id="KW-0862">Zinc</keyword>
<dbReference type="AlphaFoldDB" id="A0A2S2NCU2"/>
<name>A0A2S2NCU2_SCHGA</name>
<evidence type="ECO:0000256" key="8">
    <source>
        <dbReference type="ARBA" id="ARBA00022989"/>
    </source>
</evidence>
<dbReference type="InterPro" id="IPR001841">
    <property type="entry name" value="Znf_RING"/>
</dbReference>
<evidence type="ECO:0000256" key="10">
    <source>
        <dbReference type="ARBA" id="ARBA00023180"/>
    </source>
</evidence>
<feature type="region of interest" description="Disordered" evidence="13">
    <location>
        <begin position="280"/>
        <end position="299"/>
    </location>
</feature>
<accession>A0A2S2NCU2</accession>
<evidence type="ECO:0000256" key="7">
    <source>
        <dbReference type="ARBA" id="ARBA00022833"/>
    </source>
</evidence>
<evidence type="ECO:0000256" key="6">
    <source>
        <dbReference type="ARBA" id="ARBA00022771"/>
    </source>
</evidence>
<evidence type="ECO:0000256" key="4">
    <source>
        <dbReference type="ARBA" id="ARBA00022723"/>
    </source>
</evidence>
<evidence type="ECO:0000256" key="9">
    <source>
        <dbReference type="ARBA" id="ARBA00023136"/>
    </source>
</evidence>
<protein>
    <submittedName>
        <fullName evidence="16">E3 ubiquitin-protein ligase</fullName>
    </submittedName>
</protein>
<evidence type="ECO:0000256" key="13">
    <source>
        <dbReference type="SAM" id="MobiDB-lite"/>
    </source>
</evidence>
<gene>
    <name evidence="16" type="primary">RNF13</name>
    <name evidence="16" type="ORF">g.93904</name>
</gene>
<dbReference type="GO" id="GO:0005737">
    <property type="term" value="C:cytoplasm"/>
    <property type="evidence" value="ECO:0007669"/>
    <property type="project" value="UniProtKB-ARBA"/>
</dbReference>
<evidence type="ECO:0000313" key="16">
    <source>
        <dbReference type="EMBL" id="MBY14947.1"/>
    </source>
</evidence>
<dbReference type="PANTHER" id="PTHR47168:SF1">
    <property type="entry name" value="OS02G0798600 PROTEIN"/>
    <property type="match status" value="1"/>
</dbReference>
<dbReference type="Gene3D" id="3.30.40.10">
    <property type="entry name" value="Zinc/RING finger domain, C3HC4 (zinc finger)"/>
    <property type="match status" value="1"/>
</dbReference>
<evidence type="ECO:0000256" key="12">
    <source>
        <dbReference type="PROSITE-ProRule" id="PRU00175"/>
    </source>
</evidence>
<keyword evidence="9 14" id="KW-0472">Membrane</keyword>
<keyword evidence="2" id="KW-0808">Transferase</keyword>
<dbReference type="FunFam" id="3.30.40.10:FF:000429">
    <property type="entry name" value="E3 ubiquitin-protein ligase RNF13"/>
    <property type="match status" value="1"/>
</dbReference>
<dbReference type="SUPFAM" id="SSF57850">
    <property type="entry name" value="RING/U-box"/>
    <property type="match status" value="1"/>
</dbReference>
<dbReference type="GO" id="GO:0016740">
    <property type="term" value="F:transferase activity"/>
    <property type="evidence" value="ECO:0007669"/>
    <property type="project" value="UniProtKB-KW"/>
</dbReference>
<evidence type="ECO:0000256" key="11">
    <source>
        <dbReference type="ARBA" id="ARBA00046288"/>
    </source>
</evidence>
<keyword evidence="8 14" id="KW-1133">Transmembrane helix</keyword>
<comment type="pathway">
    <text evidence="1">Protein modification; protein ubiquitination.</text>
</comment>
<dbReference type="Gene3D" id="3.50.30.30">
    <property type="match status" value="1"/>
</dbReference>
<keyword evidence="5" id="KW-0732">Signal</keyword>
<dbReference type="GO" id="GO:0008270">
    <property type="term" value="F:zinc ion binding"/>
    <property type="evidence" value="ECO:0007669"/>
    <property type="project" value="UniProtKB-KW"/>
</dbReference>
<evidence type="ECO:0000256" key="5">
    <source>
        <dbReference type="ARBA" id="ARBA00022729"/>
    </source>
</evidence>
<evidence type="ECO:0000256" key="1">
    <source>
        <dbReference type="ARBA" id="ARBA00004906"/>
    </source>
</evidence>
<proteinExistence type="predicted"/>
<dbReference type="InterPro" id="IPR013083">
    <property type="entry name" value="Znf_RING/FYVE/PHD"/>
</dbReference>
<keyword evidence="6 12" id="KW-0863">Zinc-finger</keyword>
<dbReference type="Pfam" id="PF13639">
    <property type="entry name" value="zf-RING_2"/>
    <property type="match status" value="1"/>
</dbReference>
<reference evidence="16" key="1">
    <citation type="submission" date="2018-04" db="EMBL/GenBank/DDBJ databases">
        <title>Transcriptome of Schizaphis graminum biotype I.</title>
        <authorList>
            <person name="Scully E.D."/>
            <person name="Geib S.M."/>
            <person name="Palmer N.A."/>
            <person name="Koch K."/>
            <person name="Bradshaw J."/>
            <person name="Heng-Moss T."/>
            <person name="Sarath G."/>
        </authorList>
    </citation>
    <scope>NUCLEOTIDE SEQUENCE</scope>
</reference>
<dbReference type="PROSITE" id="PS50089">
    <property type="entry name" value="ZF_RING_2"/>
    <property type="match status" value="1"/>
</dbReference>
<evidence type="ECO:0000256" key="14">
    <source>
        <dbReference type="SAM" id="Phobius"/>
    </source>
</evidence>
<organism evidence="16">
    <name type="scientific">Schizaphis graminum</name>
    <name type="common">Green bug aphid</name>
    <dbReference type="NCBI Taxonomy" id="13262"/>
    <lineage>
        <taxon>Eukaryota</taxon>
        <taxon>Metazoa</taxon>
        <taxon>Ecdysozoa</taxon>
        <taxon>Arthropoda</taxon>
        <taxon>Hexapoda</taxon>
        <taxon>Insecta</taxon>
        <taxon>Pterygota</taxon>
        <taxon>Neoptera</taxon>
        <taxon>Paraneoptera</taxon>
        <taxon>Hemiptera</taxon>
        <taxon>Sternorrhyncha</taxon>
        <taxon>Aphidomorpha</taxon>
        <taxon>Aphidoidea</taxon>
        <taxon>Aphididae</taxon>
        <taxon>Aphidini</taxon>
        <taxon>Schizaphis</taxon>
    </lineage>
</organism>
<keyword evidence="4" id="KW-0479">Metal-binding</keyword>
<dbReference type="CDD" id="cd02123">
    <property type="entry name" value="PA_C_RZF_like"/>
    <property type="match status" value="1"/>
</dbReference>
<evidence type="ECO:0000256" key="2">
    <source>
        <dbReference type="ARBA" id="ARBA00022679"/>
    </source>
</evidence>
<dbReference type="PANTHER" id="PTHR47168">
    <property type="entry name" value="RING ZINC FINGER DOMAIN SUPERFAMILY PROTEIN-RELATED"/>
    <property type="match status" value="1"/>
</dbReference>
<evidence type="ECO:0000256" key="3">
    <source>
        <dbReference type="ARBA" id="ARBA00022692"/>
    </source>
</evidence>
<dbReference type="CDD" id="cd16796">
    <property type="entry name" value="RING-H2_RNF13"/>
    <property type="match status" value="1"/>
</dbReference>